<comment type="caution">
    <text evidence="1">The sequence shown here is derived from an EMBL/GenBank/DDBJ whole genome shotgun (WGS) entry which is preliminary data.</text>
</comment>
<protein>
    <submittedName>
        <fullName evidence="1">(apollo) hypothetical protein</fullName>
    </submittedName>
</protein>
<sequence>MATSSAYINVHVAEFCAASVKLYGEKDADLLIQCNHLVELGWRFQRPFEVGLSYGVIKNIELDLSEKELLESISCSIEVANVKRLKRRKQEDGESGWTESESVRVGFIGSTLPSYLCIYDMQVKVEPYLFPVTQCSRCLRFGHTLRMCPSKRIYCPKCGGKHENCETTIFKCINCTKNHMALNRQCPKYIKEKKLREIMAEFNVSYRKAMAMYVPPETPTYVPTQSPMPRLGNLNKMPQLPEPIPGTTNKFFSSILPVQENSIPVTYAQAVSSSPINKNKLDSRGQKYVRNDTTKKIKKRIQEPNLEEYIHDGNMSTESESSVIEEECAHFEISSNPQEAYDDFITLLFKAAEASIPFIKICLNRKANFIPKPYWTPDLSHAVAERRLALKTFRQNPTPANLNRLQEKTRKAQKLIRNAKSKGWWEFCTSLNEISSASEMWRKMQWLKGYRSAKPQIEKSIAESLLCNLTPDYIQGVRFNTLLGVLRFFEAYQ</sequence>
<organism evidence="1 2">
    <name type="scientific">Parnassius apollo</name>
    <name type="common">Apollo butterfly</name>
    <name type="synonym">Papilio apollo</name>
    <dbReference type="NCBI Taxonomy" id="110799"/>
    <lineage>
        <taxon>Eukaryota</taxon>
        <taxon>Metazoa</taxon>
        <taxon>Ecdysozoa</taxon>
        <taxon>Arthropoda</taxon>
        <taxon>Hexapoda</taxon>
        <taxon>Insecta</taxon>
        <taxon>Pterygota</taxon>
        <taxon>Neoptera</taxon>
        <taxon>Endopterygota</taxon>
        <taxon>Lepidoptera</taxon>
        <taxon>Glossata</taxon>
        <taxon>Ditrysia</taxon>
        <taxon>Papilionoidea</taxon>
        <taxon>Papilionidae</taxon>
        <taxon>Parnassiinae</taxon>
        <taxon>Parnassini</taxon>
        <taxon>Parnassius</taxon>
        <taxon>Parnassius</taxon>
    </lineage>
</organism>
<dbReference type="EMBL" id="CAJQZP010000508">
    <property type="protein sequence ID" value="CAG4965129.1"/>
    <property type="molecule type" value="Genomic_DNA"/>
</dbReference>
<keyword evidence="2" id="KW-1185">Reference proteome</keyword>
<dbReference type="OrthoDB" id="421040at2759"/>
<reference evidence="1" key="1">
    <citation type="submission" date="2021-04" db="EMBL/GenBank/DDBJ databases">
        <authorList>
            <person name="Tunstrom K."/>
        </authorList>
    </citation>
    <scope>NUCLEOTIDE SEQUENCE</scope>
</reference>
<gene>
    <name evidence="1" type="ORF">PAPOLLO_LOCUS7350</name>
</gene>
<name>A0A8S3WKF8_PARAO</name>
<accession>A0A8S3WKF8</accession>
<proteinExistence type="predicted"/>
<evidence type="ECO:0000313" key="2">
    <source>
        <dbReference type="Proteomes" id="UP000691718"/>
    </source>
</evidence>
<dbReference type="Proteomes" id="UP000691718">
    <property type="component" value="Unassembled WGS sequence"/>
</dbReference>
<evidence type="ECO:0000313" key="1">
    <source>
        <dbReference type="EMBL" id="CAG4965129.1"/>
    </source>
</evidence>
<dbReference type="AlphaFoldDB" id="A0A8S3WKF8"/>